<evidence type="ECO:0000313" key="2">
    <source>
        <dbReference type="EMBL" id="AGN53421.1"/>
    </source>
</evidence>
<organism evidence="2">
    <name type="scientific">Hydra viridissima</name>
    <name type="common">Green hydra</name>
    <name type="synonym">Chlorohydra viridissima</name>
    <dbReference type="NCBI Taxonomy" id="6082"/>
    <lineage>
        <taxon>Eukaryota</taxon>
        <taxon>Metazoa</taxon>
        <taxon>Cnidaria</taxon>
        <taxon>Hydrozoa</taxon>
        <taxon>Hydroidolina</taxon>
        <taxon>Anthoathecata</taxon>
        <taxon>Aplanulata</taxon>
        <taxon>Hydridae</taxon>
        <taxon>Hydra</taxon>
    </lineage>
</organism>
<protein>
    <submittedName>
        <fullName evidence="2">Arminin-like peptide 1402</fullName>
    </submittedName>
</protein>
<name>R9UFF2_HYDVD</name>
<proteinExistence type="evidence at transcript level"/>
<feature type="signal peptide" evidence="1">
    <location>
        <begin position="1"/>
        <end position="18"/>
    </location>
</feature>
<feature type="chain" id="PRO_5004490223" evidence="1">
    <location>
        <begin position="19"/>
        <end position="94"/>
    </location>
</feature>
<evidence type="ECO:0000256" key="1">
    <source>
        <dbReference type="SAM" id="SignalP"/>
    </source>
</evidence>
<keyword evidence="1" id="KW-0732">Signal</keyword>
<dbReference type="AlphaFoldDB" id="R9UFF2"/>
<dbReference type="EMBL" id="KC701514">
    <property type="protein sequence ID" value="AGN53421.1"/>
    <property type="molecule type" value="mRNA"/>
</dbReference>
<sequence>MKTVCAIFLLALIGVIYAAGNRDLKEEIEKELVEDILNDIEEQDQEEEFKENAEVNECEPSTFPLVERRRSRNTVKVPLKKYLELVRSAEKIKV</sequence>
<accession>R9UFF2</accession>
<reference evidence="2" key="1">
    <citation type="journal article" date="2013" name="Proc. Natl. Acad. Sci. U.S.A.">
        <title>Distinct antimicrobial peptide expression determines host species-specific bacterial associations.</title>
        <authorList>
            <person name="Franzenburg S."/>
            <person name="Walter J."/>
            <person name="Kunzel S."/>
            <person name="Wang J."/>
            <person name="Baines J.F."/>
            <person name="Bosch T.C."/>
            <person name="Fraune S."/>
        </authorList>
    </citation>
    <scope>NUCLEOTIDE SEQUENCE</scope>
</reference>